<dbReference type="EMBL" id="JAAALK010000288">
    <property type="protein sequence ID" value="KAG8055463.1"/>
    <property type="molecule type" value="Genomic_DNA"/>
</dbReference>
<gene>
    <name evidence="1" type="ORF">GUJ93_ZPchr0001g32611</name>
</gene>
<evidence type="ECO:0000313" key="2">
    <source>
        <dbReference type="Proteomes" id="UP000729402"/>
    </source>
</evidence>
<reference evidence="1" key="1">
    <citation type="journal article" date="2021" name="bioRxiv">
        <title>Whole Genome Assembly and Annotation of Northern Wild Rice, Zizania palustris L., Supports a Whole Genome Duplication in the Zizania Genus.</title>
        <authorList>
            <person name="Haas M."/>
            <person name="Kono T."/>
            <person name="Macchietto M."/>
            <person name="Millas R."/>
            <person name="McGilp L."/>
            <person name="Shao M."/>
            <person name="Duquette J."/>
            <person name="Hirsch C.N."/>
            <person name="Kimball J."/>
        </authorList>
    </citation>
    <scope>NUCLEOTIDE SEQUENCE</scope>
    <source>
        <tissue evidence="1">Fresh leaf tissue</tissue>
    </source>
</reference>
<accession>A0A8J5S004</accession>
<organism evidence="1 2">
    <name type="scientific">Zizania palustris</name>
    <name type="common">Northern wild rice</name>
    <dbReference type="NCBI Taxonomy" id="103762"/>
    <lineage>
        <taxon>Eukaryota</taxon>
        <taxon>Viridiplantae</taxon>
        <taxon>Streptophyta</taxon>
        <taxon>Embryophyta</taxon>
        <taxon>Tracheophyta</taxon>
        <taxon>Spermatophyta</taxon>
        <taxon>Magnoliopsida</taxon>
        <taxon>Liliopsida</taxon>
        <taxon>Poales</taxon>
        <taxon>Poaceae</taxon>
        <taxon>BOP clade</taxon>
        <taxon>Oryzoideae</taxon>
        <taxon>Oryzeae</taxon>
        <taxon>Zizaniinae</taxon>
        <taxon>Zizania</taxon>
    </lineage>
</organism>
<sequence>MVYHSTCSETDGTHDDGFCECILPALKQRKGCYRPVLDLPHFLNELLLDIRAARTATATAEVFLHHHP</sequence>
<proteinExistence type="predicted"/>
<reference evidence="1" key="2">
    <citation type="submission" date="2021-02" db="EMBL/GenBank/DDBJ databases">
        <authorList>
            <person name="Kimball J.A."/>
            <person name="Haas M.W."/>
            <person name="Macchietto M."/>
            <person name="Kono T."/>
            <person name="Duquette J."/>
            <person name="Shao M."/>
        </authorList>
    </citation>
    <scope>NUCLEOTIDE SEQUENCE</scope>
    <source>
        <tissue evidence="1">Fresh leaf tissue</tissue>
    </source>
</reference>
<comment type="caution">
    <text evidence="1">The sequence shown here is derived from an EMBL/GenBank/DDBJ whole genome shotgun (WGS) entry which is preliminary data.</text>
</comment>
<keyword evidence="2" id="KW-1185">Reference proteome</keyword>
<name>A0A8J5S004_ZIZPA</name>
<evidence type="ECO:0000313" key="1">
    <source>
        <dbReference type="EMBL" id="KAG8055463.1"/>
    </source>
</evidence>
<protein>
    <submittedName>
        <fullName evidence="1">Uncharacterized protein</fullName>
    </submittedName>
</protein>
<dbReference type="Proteomes" id="UP000729402">
    <property type="component" value="Unassembled WGS sequence"/>
</dbReference>
<dbReference type="AlphaFoldDB" id="A0A8J5S004"/>